<evidence type="ECO:0000313" key="5">
    <source>
        <dbReference type="Proteomes" id="UP000030302"/>
    </source>
</evidence>
<dbReference type="SUPFAM" id="SSF158472">
    <property type="entry name" value="HAMP domain-like"/>
    <property type="match status" value="1"/>
</dbReference>
<feature type="transmembrane region" description="Helical" evidence="1">
    <location>
        <begin position="16"/>
        <end position="37"/>
    </location>
</feature>
<dbReference type="NCBIfam" id="TIGR00254">
    <property type="entry name" value="GGDEF"/>
    <property type="match status" value="1"/>
</dbReference>
<dbReference type="EMBL" id="CP009962">
    <property type="protein sequence ID" value="AIY41520.1"/>
    <property type="molecule type" value="Genomic_DNA"/>
</dbReference>
<keyword evidence="1" id="KW-0812">Transmembrane</keyword>
<dbReference type="CDD" id="cd06225">
    <property type="entry name" value="HAMP"/>
    <property type="match status" value="1"/>
</dbReference>
<feature type="transmembrane region" description="Helical" evidence="1">
    <location>
        <begin position="379"/>
        <end position="397"/>
    </location>
</feature>
<dbReference type="GO" id="GO:0007165">
    <property type="term" value="P:signal transduction"/>
    <property type="evidence" value="ECO:0007669"/>
    <property type="project" value="InterPro"/>
</dbReference>
<keyword evidence="1" id="KW-0472">Membrane</keyword>
<name>A0A0A1FCL4_9BURK</name>
<dbReference type="KEGG" id="care:LT85_2362"/>
<dbReference type="Proteomes" id="UP000030302">
    <property type="component" value="Chromosome"/>
</dbReference>
<dbReference type="InterPro" id="IPR003660">
    <property type="entry name" value="HAMP_dom"/>
</dbReference>
<dbReference type="GO" id="GO:0016020">
    <property type="term" value="C:membrane"/>
    <property type="evidence" value="ECO:0007669"/>
    <property type="project" value="InterPro"/>
</dbReference>
<accession>A0A0A1FCL4</accession>
<evidence type="ECO:0000313" key="4">
    <source>
        <dbReference type="EMBL" id="AIY41520.1"/>
    </source>
</evidence>
<feature type="domain" description="HAMP" evidence="2">
    <location>
        <begin position="398"/>
        <end position="450"/>
    </location>
</feature>
<gene>
    <name evidence="4" type="ORF">LT85_2362</name>
</gene>
<dbReference type="CDD" id="cd01949">
    <property type="entry name" value="GGDEF"/>
    <property type="match status" value="1"/>
</dbReference>
<organism evidence="4 5">
    <name type="scientific">Collimonas arenae</name>
    <dbReference type="NCBI Taxonomy" id="279058"/>
    <lineage>
        <taxon>Bacteria</taxon>
        <taxon>Pseudomonadati</taxon>
        <taxon>Pseudomonadota</taxon>
        <taxon>Betaproteobacteria</taxon>
        <taxon>Burkholderiales</taxon>
        <taxon>Oxalobacteraceae</taxon>
        <taxon>Collimonas</taxon>
    </lineage>
</organism>
<evidence type="ECO:0000259" key="2">
    <source>
        <dbReference type="PROSITE" id="PS50885"/>
    </source>
</evidence>
<dbReference type="InterPro" id="IPR029787">
    <property type="entry name" value="Nucleotide_cyclase"/>
</dbReference>
<proteinExistence type="predicted"/>
<dbReference type="PANTHER" id="PTHR46663:SF2">
    <property type="entry name" value="GGDEF DOMAIN-CONTAINING PROTEIN"/>
    <property type="match status" value="1"/>
</dbReference>
<dbReference type="HOGENOM" id="CLU_469066_0_0_4"/>
<dbReference type="SMART" id="SM00267">
    <property type="entry name" value="GGDEF"/>
    <property type="match status" value="1"/>
</dbReference>
<reference evidence="5" key="1">
    <citation type="journal article" date="2014" name="Soil Biol. Biochem.">
        <title>Structure and function of bacterial communities in ageing soils: Insights from the Mendocino ecological staircase.</title>
        <authorList>
            <person name="Uroz S."/>
            <person name="Tech J.J."/>
            <person name="Sawaya N.A."/>
            <person name="Frey-Klett P."/>
            <person name="Leveau J.H.J."/>
        </authorList>
    </citation>
    <scope>NUCLEOTIDE SEQUENCE [LARGE SCALE GENOMIC DNA]</scope>
    <source>
        <strain evidence="5">Cal35</strain>
    </source>
</reference>
<dbReference type="Gene3D" id="3.30.70.270">
    <property type="match status" value="1"/>
</dbReference>
<dbReference type="InterPro" id="IPR000160">
    <property type="entry name" value="GGDEF_dom"/>
</dbReference>
<dbReference type="InterPro" id="IPR052163">
    <property type="entry name" value="DGC-Regulatory_Protein"/>
</dbReference>
<evidence type="ECO:0000259" key="3">
    <source>
        <dbReference type="PROSITE" id="PS50887"/>
    </source>
</evidence>
<dbReference type="STRING" id="279058.LT85_2362"/>
<evidence type="ECO:0000256" key="1">
    <source>
        <dbReference type="SAM" id="Phobius"/>
    </source>
</evidence>
<dbReference type="AlphaFoldDB" id="A0A0A1FCL4"/>
<keyword evidence="5" id="KW-1185">Reference proteome</keyword>
<dbReference type="PROSITE" id="PS50885">
    <property type="entry name" value="HAMP"/>
    <property type="match status" value="1"/>
</dbReference>
<sequence>MCYFEAILKRTSLQRLFILPFAALLLCLAVSVGWLLYQAGQDATDALSQKVLADMMGGINSAINRQLFDAGAALRVVAPDQVADTGDKPPTPIPFPVNVRRLEERMWIASGLFPAVGGFIGFAGTDGHFVGIRRTAANEFRVRLRGAGDGPSHLYRSRGPAAEMTFLESEEYDPRAQNWYLNALSRKKDTWSPVFLEGSSNEPVLMLARPVFGADKDVLGVVARELSLKPLREYLQALSMDRNGVAYIAERNGGLVASSNSENVFIQGPDVGPGGKTEHVRNTLSNAASPFMQQSWQLVQAYLQKHPDVVPITDPVIPSTINPPKPGKLIIGAFPSSHGQIEVAAQLHRDAAGLEWVAVVALPRSDFWGAINSSVYKSLYLGLLVILLALLVGYAILRWALRDIRKLTLAVRSIGSGRPFAKLNIDRKDEIGELAESFQEMERHLRTDRLTSLLNRDSLIAQIEFRRRTDVEPQLFRFAVLFVDLDKFKQVNDHYGHDEGDQVLIEVGLRLQNALRKEDEVARFGGDEFIVYLPGVADEESALAIAEKIYAVLNKPILMTNGDHCQIGASIGGALYPADGLDLETLLKVADKRMYSVKKFGGMTFSSPPPEDAS</sequence>
<dbReference type="OrthoDB" id="9813903at2"/>
<dbReference type="Gene3D" id="3.30.450.20">
    <property type="entry name" value="PAS domain"/>
    <property type="match status" value="2"/>
</dbReference>
<dbReference type="PROSITE" id="PS50887">
    <property type="entry name" value="GGDEF"/>
    <property type="match status" value="1"/>
</dbReference>
<dbReference type="PANTHER" id="PTHR46663">
    <property type="entry name" value="DIGUANYLATE CYCLASE DGCT-RELATED"/>
    <property type="match status" value="1"/>
</dbReference>
<dbReference type="InterPro" id="IPR043128">
    <property type="entry name" value="Rev_trsase/Diguanyl_cyclase"/>
</dbReference>
<dbReference type="Gene3D" id="6.10.340.10">
    <property type="match status" value="1"/>
</dbReference>
<dbReference type="Pfam" id="PF00990">
    <property type="entry name" value="GGDEF"/>
    <property type="match status" value="1"/>
</dbReference>
<feature type="domain" description="GGDEF" evidence="3">
    <location>
        <begin position="476"/>
        <end position="610"/>
    </location>
</feature>
<protein>
    <submittedName>
        <fullName evidence="4">Diguanylate cyclase/phosphodiesterase (GGDEF &amp; EAL domains) with PAS/PAC sensor</fullName>
    </submittedName>
</protein>
<dbReference type="SUPFAM" id="SSF55073">
    <property type="entry name" value="Nucleotide cyclase"/>
    <property type="match status" value="1"/>
</dbReference>
<dbReference type="Pfam" id="PF00672">
    <property type="entry name" value="HAMP"/>
    <property type="match status" value="1"/>
</dbReference>
<keyword evidence="1" id="KW-1133">Transmembrane helix</keyword>
<dbReference type="SMART" id="SM00304">
    <property type="entry name" value="HAMP"/>
    <property type="match status" value="1"/>
</dbReference>